<dbReference type="Gene3D" id="3.40.50.150">
    <property type="entry name" value="Vaccinia Virus protein VP39"/>
    <property type="match status" value="1"/>
</dbReference>
<dbReference type="AlphaFoldDB" id="A0A2K9NCK8"/>
<feature type="binding site" evidence="5">
    <location>
        <position position="76"/>
    </location>
    <ligand>
        <name>S-adenosyl-L-methionine</name>
        <dbReference type="ChEBI" id="CHEBI:59789"/>
    </ligand>
</feature>
<keyword evidence="4 5" id="KW-0949">S-adenosyl-L-methionine</keyword>
<proteinExistence type="inferred from homology"/>
<evidence type="ECO:0000256" key="4">
    <source>
        <dbReference type="ARBA" id="ARBA00022691"/>
    </source>
</evidence>
<dbReference type="UniPathway" id="UPA00232"/>
<comment type="catalytic activity">
    <reaction evidence="5">
        <text>a 3-(all-trans-polyprenyl)benzene-1,2-diol + S-adenosyl-L-methionine = a 2-methoxy-6-(all-trans-polyprenyl)phenol + S-adenosyl-L-homocysteine + H(+)</text>
        <dbReference type="Rhea" id="RHEA:31411"/>
        <dbReference type="Rhea" id="RHEA-COMP:9550"/>
        <dbReference type="Rhea" id="RHEA-COMP:9551"/>
        <dbReference type="ChEBI" id="CHEBI:15378"/>
        <dbReference type="ChEBI" id="CHEBI:57856"/>
        <dbReference type="ChEBI" id="CHEBI:59789"/>
        <dbReference type="ChEBI" id="CHEBI:62729"/>
        <dbReference type="ChEBI" id="CHEBI:62731"/>
        <dbReference type="EC" id="2.1.1.222"/>
    </reaction>
</comment>
<comment type="pathway">
    <text evidence="5">Cofactor biosynthesis; ubiquinone biosynthesis.</text>
</comment>
<dbReference type="GO" id="GO:0032259">
    <property type="term" value="P:methylation"/>
    <property type="evidence" value="ECO:0007669"/>
    <property type="project" value="UniProtKB-KW"/>
</dbReference>
<dbReference type="GO" id="GO:0010420">
    <property type="term" value="F:polyprenyldihydroxybenzoate methyltransferase activity"/>
    <property type="evidence" value="ECO:0007669"/>
    <property type="project" value="InterPro"/>
</dbReference>
<dbReference type="HAMAP" id="MF_00472">
    <property type="entry name" value="UbiG"/>
    <property type="match status" value="1"/>
</dbReference>
<name>A0A2K9NCK8_9PROT</name>
<dbReference type="EMBL" id="CP025611">
    <property type="protein sequence ID" value="AUN30848.1"/>
    <property type="molecule type" value="Genomic_DNA"/>
</dbReference>
<accession>A0A2K9NCK8</accession>
<dbReference type="GO" id="GO:0102208">
    <property type="term" value="F:2-polyprenyl-6-hydroxyphenol methylase activity"/>
    <property type="evidence" value="ECO:0007669"/>
    <property type="project" value="UniProtKB-EC"/>
</dbReference>
<organism evidence="6 7">
    <name type="scientific">Niveispirillum cyanobacteriorum</name>
    <dbReference type="NCBI Taxonomy" id="1612173"/>
    <lineage>
        <taxon>Bacteria</taxon>
        <taxon>Pseudomonadati</taxon>
        <taxon>Pseudomonadota</taxon>
        <taxon>Alphaproteobacteria</taxon>
        <taxon>Rhodospirillales</taxon>
        <taxon>Azospirillaceae</taxon>
        <taxon>Niveispirillum</taxon>
    </lineage>
</organism>
<dbReference type="InterPro" id="IPR010233">
    <property type="entry name" value="UbiG_MeTrfase"/>
</dbReference>
<evidence type="ECO:0000313" key="7">
    <source>
        <dbReference type="Proteomes" id="UP000234752"/>
    </source>
</evidence>
<keyword evidence="1 5" id="KW-0489">Methyltransferase</keyword>
<keyword evidence="2 5" id="KW-0808">Transferase</keyword>
<dbReference type="EC" id="2.1.1.64" evidence="5"/>
<feature type="binding site" evidence="5">
    <location>
        <position position="45"/>
    </location>
    <ligand>
        <name>S-adenosyl-L-methionine</name>
        <dbReference type="ChEBI" id="CHEBI:59789"/>
    </ligand>
</feature>
<dbReference type="EC" id="2.1.1.222" evidence="5"/>
<comment type="catalytic activity">
    <reaction evidence="5">
        <text>a 3-demethylubiquinol + S-adenosyl-L-methionine = a ubiquinol + S-adenosyl-L-homocysteine + H(+)</text>
        <dbReference type="Rhea" id="RHEA:44380"/>
        <dbReference type="Rhea" id="RHEA-COMP:9566"/>
        <dbReference type="Rhea" id="RHEA-COMP:10914"/>
        <dbReference type="ChEBI" id="CHEBI:15378"/>
        <dbReference type="ChEBI" id="CHEBI:17976"/>
        <dbReference type="ChEBI" id="CHEBI:57856"/>
        <dbReference type="ChEBI" id="CHEBI:59789"/>
        <dbReference type="ChEBI" id="CHEBI:84422"/>
        <dbReference type="EC" id="2.1.1.64"/>
    </reaction>
</comment>
<feature type="binding site" evidence="5">
    <location>
        <position position="140"/>
    </location>
    <ligand>
        <name>S-adenosyl-L-methionine</name>
        <dbReference type="ChEBI" id="CHEBI:59789"/>
    </ligand>
</feature>
<evidence type="ECO:0000256" key="2">
    <source>
        <dbReference type="ARBA" id="ARBA00022679"/>
    </source>
</evidence>
<dbReference type="OrthoDB" id="9801538at2"/>
<keyword evidence="3 5" id="KW-0831">Ubiquinone biosynthesis</keyword>
<dbReference type="KEGG" id="ncb:C0V82_11820"/>
<dbReference type="GO" id="GO:0061542">
    <property type="term" value="F:3-demethylubiquinol 3-O-methyltransferase activity"/>
    <property type="evidence" value="ECO:0007669"/>
    <property type="project" value="UniProtKB-UniRule"/>
</dbReference>
<dbReference type="InterPro" id="IPR029063">
    <property type="entry name" value="SAM-dependent_MTases_sf"/>
</dbReference>
<evidence type="ECO:0000256" key="3">
    <source>
        <dbReference type="ARBA" id="ARBA00022688"/>
    </source>
</evidence>
<sequence>MNAAAQTQPRTTVDPAEIERFSRIAAEWWDPAGKFRPLHKFNPVRLAWLRDVICKAHDRDPHAPRPLDGIRILDVGCGGGLLSEPLARLGATVTGIDAAEKNVKTAAAHATETGVTVDYRATTAEDLAAAGEQFDVVLAMEIVEHVADVDLFVRTVAGLARPGGLVFMATLNRTTKSFLFGIVAAEYVLRWLPRGTHDWKRFLKPSELTGTLRRAGVGVREVTGVAYNPISDRFSLAAKDLDVNYMLWGTRG</sequence>
<dbReference type="PANTHER" id="PTHR43464">
    <property type="entry name" value="METHYLTRANSFERASE"/>
    <property type="match status" value="1"/>
</dbReference>
<feature type="binding site" evidence="5">
    <location>
        <position position="97"/>
    </location>
    <ligand>
        <name>S-adenosyl-L-methionine</name>
        <dbReference type="ChEBI" id="CHEBI:59789"/>
    </ligand>
</feature>
<dbReference type="CDD" id="cd02440">
    <property type="entry name" value="AdoMet_MTases"/>
    <property type="match status" value="1"/>
</dbReference>
<protein>
    <recommendedName>
        <fullName evidence="5">Ubiquinone biosynthesis O-methyltransferase</fullName>
    </recommendedName>
    <alternativeName>
        <fullName evidence="5">2-polyprenyl-6-hydroxyphenol methylase</fullName>
        <ecNumber evidence="5">2.1.1.222</ecNumber>
    </alternativeName>
    <alternativeName>
        <fullName evidence="5">3-demethylubiquinone 3-O-methyltransferase</fullName>
        <ecNumber evidence="5">2.1.1.64</ecNumber>
    </alternativeName>
</protein>
<dbReference type="Proteomes" id="UP000234752">
    <property type="component" value="Chromosome eg_1"/>
</dbReference>
<evidence type="ECO:0000256" key="1">
    <source>
        <dbReference type="ARBA" id="ARBA00022603"/>
    </source>
</evidence>
<evidence type="ECO:0000313" key="6">
    <source>
        <dbReference type="EMBL" id="AUN30848.1"/>
    </source>
</evidence>
<keyword evidence="7" id="KW-1185">Reference proteome</keyword>
<gene>
    <name evidence="5" type="primary">ubiG</name>
    <name evidence="6" type="ORF">C0V82_11820</name>
</gene>
<dbReference type="SUPFAM" id="SSF53335">
    <property type="entry name" value="S-adenosyl-L-methionine-dependent methyltransferases"/>
    <property type="match status" value="1"/>
</dbReference>
<dbReference type="PANTHER" id="PTHR43464:SF19">
    <property type="entry name" value="UBIQUINONE BIOSYNTHESIS O-METHYLTRANSFERASE, MITOCHONDRIAL"/>
    <property type="match status" value="1"/>
</dbReference>
<comment type="function">
    <text evidence="5">O-methyltransferase that catalyzes the 2 O-methylation steps in the ubiquinone biosynthetic pathway.</text>
</comment>
<dbReference type="Pfam" id="PF08241">
    <property type="entry name" value="Methyltransf_11"/>
    <property type="match status" value="1"/>
</dbReference>
<dbReference type="InterPro" id="IPR013216">
    <property type="entry name" value="Methyltransf_11"/>
</dbReference>
<comment type="similarity">
    <text evidence="5">Belongs to the methyltransferase superfamily. UbiG/COQ3 family.</text>
</comment>
<evidence type="ECO:0000256" key="5">
    <source>
        <dbReference type="HAMAP-Rule" id="MF_00472"/>
    </source>
</evidence>
<dbReference type="NCBIfam" id="TIGR01983">
    <property type="entry name" value="UbiG"/>
    <property type="match status" value="1"/>
</dbReference>
<dbReference type="RefSeq" id="WP_102112519.1">
    <property type="nucleotide sequence ID" value="NZ_BMGN01000008.1"/>
</dbReference>
<reference evidence="6 7" key="1">
    <citation type="submission" date="2017-12" db="EMBL/GenBank/DDBJ databases">
        <title>Genomes of bacteria within cyanobacterial aggregates.</title>
        <authorList>
            <person name="Cai H."/>
        </authorList>
    </citation>
    <scope>NUCLEOTIDE SEQUENCE [LARGE SCALE GENOMIC DNA]</scope>
    <source>
        <strain evidence="6 7">TH16</strain>
    </source>
</reference>